<sequence length="119" mass="12849">MNDYDPAFDFTSPTQIAEALEAVAARLRRLSDMTVAPTHVSLELWVNGATTTARPTVDLLGYTVTGRPGCSADVSSIHDMYSTPRPQHLVGVGTRVLTVTRRKPTSSNASVVQISGRTY</sequence>
<accession>A0A543AWA6</accession>
<dbReference type="RefSeq" id="WP_142038828.1">
    <property type="nucleotide sequence ID" value="NZ_JBHTGS010000001.1"/>
</dbReference>
<gene>
    <name evidence="1" type="ORF">FB566_2370</name>
</gene>
<keyword evidence="2" id="KW-1185">Reference proteome</keyword>
<reference evidence="1 2" key="1">
    <citation type="submission" date="2019-06" db="EMBL/GenBank/DDBJ databases">
        <title>Sequencing the genomes of 1000 actinobacteria strains.</title>
        <authorList>
            <person name="Klenk H.-P."/>
        </authorList>
    </citation>
    <scope>NUCLEOTIDE SEQUENCE [LARGE SCALE GENOMIC DNA]</scope>
    <source>
        <strain evidence="1 2">DSM 45928</strain>
    </source>
</reference>
<name>A0A543AWA6_9ACTN</name>
<proteinExistence type="predicted"/>
<evidence type="ECO:0000313" key="1">
    <source>
        <dbReference type="EMBL" id="TQL76830.1"/>
    </source>
</evidence>
<organism evidence="1 2">
    <name type="scientific">Stackebrandtia endophytica</name>
    <dbReference type="NCBI Taxonomy" id="1496996"/>
    <lineage>
        <taxon>Bacteria</taxon>
        <taxon>Bacillati</taxon>
        <taxon>Actinomycetota</taxon>
        <taxon>Actinomycetes</taxon>
        <taxon>Glycomycetales</taxon>
        <taxon>Glycomycetaceae</taxon>
        <taxon>Stackebrandtia</taxon>
    </lineage>
</organism>
<dbReference type="EMBL" id="VFOW01000001">
    <property type="protein sequence ID" value="TQL76830.1"/>
    <property type="molecule type" value="Genomic_DNA"/>
</dbReference>
<evidence type="ECO:0000313" key="2">
    <source>
        <dbReference type="Proteomes" id="UP000317043"/>
    </source>
</evidence>
<dbReference type="Proteomes" id="UP000317043">
    <property type="component" value="Unassembled WGS sequence"/>
</dbReference>
<dbReference type="AlphaFoldDB" id="A0A543AWA6"/>
<dbReference type="InParanoid" id="A0A543AWA6"/>
<comment type="caution">
    <text evidence="1">The sequence shown here is derived from an EMBL/GenBank/DDBJ whole genome shotgun (WGS) entry which is preliminary data.</text>
</comment>
<protein>
    <submittedName>
        <fullName evidence="1">Uncharacterized protein</fullName>
    </submittedName>
</protein>